<keyword evidence="1 3" id="KW-0732">Signal</keyword>
<protein>
    <recommendedName>
        <fullName evidence="4">CBM1 domain-containing protein</fullName>
    </recommendedName>
</protein>
<evidence type="ECO:0000256" key="3">
    <source>
        <dbReference type="SAM" id="SignalP"/>
    </source>
</evidence>
<dbReference type="Pfam" id="PF00734">
    <property type="entry name" value="CBM_1"/>
    <property type="match status" value="1"/>
</dbReference>
<dbReference type="PROSITE" id="PS51164">
    <property type="entry name" value="CBM1_2"/>
    <property type="match status" value="1"/>
</dbReference>
<dbReference type="AlphaFoldDB" id="A0A164PLR0"/>
<dbReference type="GO" id="GO:0016788">
    <property type="term" value="F:hydrolase activity, acting on ester bonds"/>
    <property type="evidence" value="ECO:0007669"/>
    <property type="project" value="InterPro"/>
</dbReference>
<gene>
    <name evidence="5" type="ORF">SISNIDRAFT_417564</name>
</gene>
<dbReference type="InterPro" id="IPR050592">
    <property type="entry name" value="GDSL_lipolytic_enzyme"/>
</dbReference>
<dbReference type="InterPro" id="IPR001087">
    <property type="entry name" value="GDSL"/>
</dbReference>
<dbReference type="GO" id="GO:0005576">
    <property type="term" value="C:extracellular region"/>
    <property type="evidence" value="ECO:0007669"/>
    <property type="project" value="InterPro"/>
</dbReference>
<dbReference type="PANTHER" id="PTHR45642">
    <property type="entry name" value="GDSL ESTERASE/LIPASE EXL3"/>
    <property type="match status" value="1"/>
</dbReference>
<dbReference type="Proteomes" id="UP000076722">
    <property type="component" value="Unassembled WGS sequence"/>
</dbReference>
<reference evidence="5 6" key="1">
    <citation type="journal article" date="2016" name="Mol. Biol. Evol.">
        <title>Comparative Genomics of Early-Diverging Mushroom-Forming Fungi Provides Insights into the Origins of Lignocellulose Decay Capabilities.</title>
        <authorList>
            <person name="Nagy L.G."/>
            <person name="Riley R."/>
            <person name="Tritt A."/>
            <person name="Adam C."/>
            <person name="Daum C."/>
            <person name="Floudas D."/>
            <person name="Sun H."/>
            <person name="Yadav J.S."/>
            <person name="Pangilinan J."/>
            <person name="Larsson K.H."/>
            <person name="Matsuura K."/>
            <person name="Barry K."/>
            <person name="Labutti K."/>
            <person name="Kuo R."/>
            <person name="Ohm R.A."/>
            <person name="Bhattacharya S.S."/>
            <person name="Shirouzu T."/>
            <person name="Yoshinaga Y."/>
            <person name="Martin F.M."/>
            <person name="Grigoriev I.V."/>
            <person name="Hibbett D.S."/>
        </authorList>
    </citation>
    <scope>NUCLEOTIDE SEQUENCE [LARGE SCALE GENOMIC DNA]</scope>
    <source>
        <strain evidence="5 6">HHB9708</strain>
    </source>
</reference>
<proteinExistence type="predicted"/>
<dbReference type="InterPro" id="IPR000254">
    <property type="entry name" value="CBD"/>
</dbReference>
<evidence type="ECO:0000259" key="4">
    <source>
        <dbReference type="PROSITE" id="PS51164"/>
    </source>
</evidence>
<dbReference type="InterPro" id="IPR035971">
    <property type="entry name" value="CBD_sf"/>
</dbReference>
<evidence type="ECO:0000313" key="6">
    <source>
        <dbReference type="Proteomes" id="UP000076722"/>
    </source>
</evidence>
<feature type="region of interest" description="Disordered" evidence="2">
    <location>
        <begin position="63"/>
        <end position="90"/>
    </location>
</feature>
<dbReference type="SUPFAM" id="SSF52266">
    <property type="entry name" value="SGNH hydrolase"/>
    <property type="match status" value="1"/>
</dbReference>
<evidence type="ECO:0000313" key="5">
    <source>
        <dbReference type="EMBL" id="KZS88856.1"/>
    </source>
</evidence>
<dbReference type="Pfam" id="PF00657">
    <property type="entry name" value="Lipase_GDSL"/>
    <property type="match status" value="1"/>
</dbReference>
<dbReference type="InterPro" id="IPR036514">
    <property type="entry name" value="SGNH_hydro_sf"/>
</dbReference>
<dbReference type="STRING" id="1314777.A0A164PLR0"/>
<dbReference type="OrthoDB" id="1600564at2759"/>
<dbReference type="SMART" id="SM00236">
    <property type="entry name" value="fCBD"/>
    <property type="match status" value="1"/>
</dbReference>
<feature type="signal peptide" evidence="3">
    <location>
        <begin position="1"/>
        <end position="21"/>
    </location>
</feature>
<dbReference type="Gene3D" id="3.40.50.1110">
    <property type="entry name" value="SGNH hydrolase"/>
    <property type="match status" value="1"/>
</dbReference>
<evidence type="ECO:0000256" key="2">
    <source>
        <dbReference type="SAM" id="MobiDB-lite"/>
    </source>
</evidence>
<dbReference type="EMBL" id="KV419432">
    <property type="protein sequence ID" value="KZS88856.1"/>
    <property type="molecule type" value="Genomic_DNA"/>
</dbReference>
<dbReference type="SUPFAM" id="SSF57180">
    <property type="entry name" value="Cellulose-binding domain"/>
    <property type="match status" value="1"/>
</dbReference>
<organism evidence="5 6">
    <name type="scientific">Sistotremastrum niveocremeum HHB9708</name>
    <dbReference type="NCBI Taxonomy" id="1314777"/>
    <lineage>
        <taxon>Eukaryota</taxon>
        <taxon>Fungi</taxon>
        <taxon>Dikarya</taxon>
        <taxon>Basidiomycota</taxon>
        <taxon>Agaricomycotina</taxon>
        <taxon>Agaricomycetes</taxon>
        <taxon>Sistotremastrales</taxon>
        <taxon>Sistotremastraceae</taxon>
        <taxon>Sertulicium</taxon>
        <taxon>Sertulicium niveocremeum</taxon>
    </lineage>
</organism>
<feature type="domain" description="CBM1" evidence="4">
    <location>
        <begin position="21"/>
        <end position="57"/>
    </location>
</feature>
<dbReference type="PANTHER" id="PTHR45642:SF139">
    <property type="entry name" value="SGNH HYDROLASE-TYPE ESTERASE DOMAIN-CONTAINING PROTEIN"/>
    <property type="match status" value="1"/>
</dbReference>
<dbReference type="GO" id="GO:0030248">
    <property type="term" value="F:cellulose binding"/>
    <property type="evidence" value="ECO:0007669"/>
    <property type="project" value="InterPro"/>
</dbReference>
<dbReference type="GO" id="GO:0005975">
    <property type="term" value="P:carbohydrate metabolic process"/>
    <property type="evidence" value="ECO:0007669"/>
    <property type="project" value="InterPro"/>
</dbReference>
<dbReference type="PROSITE" id="PS00562">
    <property type="entry name" value="CBM1_1"/>
    <property type="match status" value="1"/>
</dbReference>
<feature type="chain" id="PRO_5007852319" description="CBM1 domain-containing protein" evidence="3">
    <location>
        <begin position="22"/>
        <end position="363"/>
    </location>
</feature>
<evidence type="ECO:0000256" key="1">
    <source>
        <dbReference type="ARBA" id="ARBA00022729"/>
    </source>
</evidence>
<accession>A0A164PLR0</accession>
<sequence length="363" mass="38668">MVFSLGAGLLGLAILSTRVVAQSGAWGQCGGIGWSGATTCVSGYYCFHQNPYYYQCIPGTTTTTSTSTKTSTTTTSTTKSTSTSTGPSSPTSKVNYWFSFGDSYSQTGFNITTGPLPSIGNPLGNPPYPGYTAVGGVNYVDLVTVQYNKSLVLNYNFAYGGATIDASLVAPYEPTVLSLTDQVNEYLNSIATKPASTPWTTANTLFSVWIGINDIGNSYYNGQGSAFNTILINAYFALVQKLYNTGARNFLFINVPPIDRSPLMLAQPAASQAQEKTAIADFNSQLVNAIASFSADNSGVTTWLWDSNAAFTTVLNSPTTYGFVDATSYGNTGDFWGNNYHPSAQAHQIWGQEIGTLLGSTVW</sequence>
<name>A0A164PLR0_9AGAM</name>
<keyword evidence="6" id="KW-1185">Reference proteome</keyword>
<dbReference type="CDD" id="cd01846">
    <property type="entry name" value="fatty_acyltransferase_like"/>
    <property type="match status" value="1"/>
</dbReference>